<keyword evidence="2" id="KW-0548">Nucleotidyltransferase</keyword>
<feature type="non-terminal residue" evidence="2">
    <location>
        <position position="1"/>
    </location>
</feature>
<comment type="caution">
    <text evidence="2">The sequence shown here is derived from an EMBL/GenBank/DDBJ whole genome shotgun (WGS) entry which is preliminary data.</text>
</comment>
<evidence type="ECO:0000313" key="2">
    <source>
        <dbReference type="EMBL" id="KTD32606.1"/>
    </source>
</evidence>
<name>A0A0W0WJW5_9GAMM</name>
<dbReference type="EMBL" id="LNYO01000025">
    <property type="protein sequence ID" value="KTD32606.1"/>
    <property type="molecule type" value="Genomic_DNA"/>
</dbReference>
<keyword evidence="2" id="KW-0808">Transferase</keyword>
<accession>A0A0W0WJW5</accession>
<dbReference type="Proteomes" id="UP000054725">
    <property type="component" value="Unassembled WGS sequence"/>
</dbReference>
<sequence length="95" mass="11687">RLPTYKFLGFTCYWGKTRNGYWRLKFKSRRDRFSAKLKEIKQYLRENLTAKETNDILYRVKLIVRGWVNYHGISDNKRRVKSFIDLCKRSLLSWF</sequence>
<feature type="domain" description="Group II intron maturase-specific" evidence="1">
    <location>
        <begin position="38"/>
        <end position="94"/>
    </location>
</feature>
<evidence type="ECO:0000313" key="3">
    <source>
        <dbReference type="Proteomes" id="UP000054725"/>
    </source>
</evidence>
<feature type="non-terminal residue" evidence="2">
    <location>
        <position position="95"/>
    </location>
</feature>
<dbReference type="GO" id="GO:0003964">
    <property type="term" value="F:RNA-directed DNA polymerase activity"/>
    <property type="evidence" value="ECO:0007669"/>
    <property type="project" value="UniProtKB-KW"/>
</dbReference>
<reference evidence="2 3" key="1">
    <citation type="submission" date="2015-11" db="EMBL/GenBank/DDBJ databases">
        <title>Genomic analysis of 38 Legionella species identifies large and diverse effector repertoires.</title>
        <authorList>
            <person name="Burstein D."/>
            <person name="Amaro F."/>
            <person name="Zusman T."/>
            <person name="Lifshitz Z."/>
            <person name="Cohen O."/>
            <person name="Gilbert J.A."/>
            <person name="Pupko T."/>
            <person name="Shuman H.A."/>
            <person name="Segal G."/>
        </authorList>
    </citation>
    <scope>NUCLEOTIDE SEQUENCE [LARGE SCALE GENOMIC DNA]</scope>
    <source>
        <strain evidence="2 3">ATCC 49506</strain>
    </source>
</reference>
<keyword evidence="2" id="KW-0695">RNA-directed DNA polymerase</keyword>
<evidence type="ECO:0000259" key="1">
    <source>
        <dbReference type="Pfam" id="PF08388"/>
    </source>
</evidence>
<dbReference type="InterPro" id="IPR013597">
    <property type="entry name" value="Mat_intron_G2"/>
</dbReference>
<dbReference type="Pfam" id="PF08388">
    <property type="entry name" value="GIIM"/>
    <property type="match status" value="1"/>
</dbReference>
<organism evidence="2 3">
    <name type="scientific">Legionella nautarum</name>
    <dbReference type="NCBI Taxonomy" id="45070"/>
    <lineage>
        <taxon>Bacteria</taxon>
        <taxon>Pseudomonadati</taxon>
        <taxon>Pseudomonadota</taxon>
        <taxon>Gammaproteobacteria</taxon>
        <taxon>Legionellales</taxon>
        <taxon>Legionellaceae</taxon>
        <taxon>Legionella</taxon>
    </lineage>
</organism>
<protein>
    <submittedName>
        <fullName evidence="2">Reverse transcriptase (RNA-directed DNA polymerase)</fullName>
    </submittedName>
</protein>
<gene>
    <name evidence="2" type="ORF">Lnau_3057</name>
</gene>
<proteinExistence type="predicted"/>
<dbReference type="RefSeq" id="WP_274520290.1">
    <property type="nucleotide sequence ID" value="NZ_LNYO01000025.1"/>
</dbReference>
<dbReference type="AlphaFoldDB" id="A0A0W0WJW5"/>
<dbReference type="STRING" id="45070.Lnau_3057"/>
<keyword evidence="3" id="KW-1185">Reference proteome</keyword>